<organism evidence="1 2">
    <name type="scientific">Clostridium saccharoperbutylacetonicum N1-4(HMT)</name>
    <dbReference type="NCBI Taxonomy" id="931276"/>
    <lineage>
        <taxon>Bacteria</taxon>
        <taxon>Bacillati</taxon>
        <taxon>Bacillota</taxon>
        <taxon>Clostridia</taxon>
        <taxon>Eubacteriales</taxon>
        <taxon>Clostridiaceae</taxon>
        <taxon>Clostridium</taxon>
    </lineage>
</organism>
<dbReference type="AlphaFoldDB" id="M1LTR6"/>
<dbReference type="EMBL" id="CP004121">
    <property type="protein sequence ID" value="AGF56430.1"/>
    <property type="molecule type" value="Genomic_DNA"/>
</dbReference>
<dbReference type="RefSeq" id="WP_015392749.1">
    <property type="nucleotide sequence ID" value="NC_020291.1"/>
</dbReference>
<dbReference type="HOGENOM" id="CLU_190522_0_0_9"/>
<name>M1LTR6_9CLOT</name>
<dbReference type="eggNOG" id="ENOG50325EP">
    <property type="taxonomic scope" value="Bacteria"/>
</dbReference>
<evidence type="ECO:0000313" key="1">
    <source>
        <dbReference type="EMBL" id="AGF56430.1"/>
    </source>
</evidence>
<proteinExistence type="predicted"/>
<dbReference type="OrthoDB" id="1944776at2"/>
<accession>M1LTR6</accession>
<evidence type="ECO:0000313" key="2">
    <source>
        <dbReference type="Proteomes" id="UP000011728"/>
    </source>
</evidence>
<keyword evidence="2" id="KW-1185">Reference proteome</keyword>
<dbReference type="PATRIC" id="fig|931276.5.peg.2674"/>
<reference evidence="1 2" key="1">
    <citation type="submission" date="2013-02" db="EMBL/GenBank/DDBJ databases">
        <title>Genome sequence of Clostridium saccharoperbutylacetonicum N1-4(HMT).</title>
        <authorList>
            <person name="Poehlein A."/>
            <person name="Daniel R."/>
        </authorList>
    </citation>
    <scope>NUCLEOTIDE SEQUENCE [LARGE SCALE GENOMIC DNA]</scope>
    <source>
        <strain evidence="2">N1-4(HMT)</strain>
    </source>
</reference>
<sequence>MIKVKDVAKTMTLKDFQKRFTQENQGIKDNLTRKIYFCIYDFGFKVSQEDCLEVRDCKECMNEAIEYLKFRNNSRENKKYEQSSFDR</sequence>
<dbReference type="KEGG" id="csr:Cspa_c26650"/>
<protein>
    <submittedName>
        <fullName evidence="1">Uncharacterized protein</fullName>
    </submittedName>
</protein>
<gene>
    <name evidence="1" type="ORF">Cspa_c26650</name>
</gene>
<dbReference type="Proteomes" id="UP000011728">
    <property type="component" value="Chromosome"/>
</dbReference>